<feature type="transmembrane region" description="Helical" evidence="5">
    <location>
        <begin position="295"/>
        <end position="312"/>
    </location>
</feature>
<accession>A0A2S4MA91</accession>
<feature type="transmembrane region" description="Helical" evidence="5">
    <location>
        <begin position="272"/>
        <end position="289"/>
    </location>
</feature>
<evidence type="ECO:0000256" key="4">
    <source>
        <dbReference type="ARBA" id="ARBA00023136"/>
    </source>
</evidence>
<feature type="transmembrane region" description="Helical" evidence="5">
    <location>
        <begin position="21"/>
        <end position="44"/>
    </location>
</feature>
<proteinExistence type="predicted"/>
<keyword evidence="8" id="KW-1185">Reference proteome</keyword>
<evidence type="ECO:0000256" key="3">
    <source>
        <dbReference type="ARBA" id="ARBA00022989"/>
    </source>
</evidence>
<feature type="transmembrane region" description="Helical" evidence="5">
    <location>
        <begin position="124"/>
        <end position="141"/>
    </location>
</feature>
<evidence type="ECO:0000256" key="5">
    <source>
        <dbReference type="SAM" id="Phobius"/>
    </source>
</evidence>
<evidence type="ECO:0000256" key="2">
    <source>
        <dbReference type="ARBA" id="ARBA00022692"/>
    </source>
</evidence>
<feature type="transmembrane region" description="Helical" evidence="5">
    <location>
        <begin position="348"/>
        <end position="368"/>
    </location>
</feature>
<evidence type="ECO:0000313" key="8">
    <source>
        <dbReference type="Proteomes" id="UP000237381"/>
    </source>
</evidence>
<evidence type="ECO:0000259" key="6">
    <source>
        <dbReference type="Pfam" id="PF13515"/>
    </source>
</evidence>
<dbReference type="AlphaFoldDB" id="A0A2S4MA91"/>
<feature type="transmembrane region" description="Helical" evidence="5">
    <location>
        <begin position="101"/>
        <end position="117"/>
    </location>
</feature>
<feature type="transmembrane region" description="Helical" evidence="5">
    <location>
        <begin position="319"/>
        <end position="342"/>
    </location>
</feature>
<dbReference type="InterPro" id="IPR049453">
    <property type="entry name" value="Memb_transporter_dom"/>
</dbReference>
<dbReference type="Pfam" id="PF13515">
    <property type="entry name" value="FUSC_2"/>
    <property type="match status" value="1"/>
</dbReference>
<keyword evidence="3 5" id="KW-1133">Transmembrane helix</keyword>
<evidence type="ECO:0000313" key="7">
    <source>
        <dbReference type="EMBL" id="POR51666.1"/>
    </source>
</evidence>
<sequence length="376" mass="40621">MIAAYGRVRERMRASDPEFTRLHGATRSTLACVLTAALCISWLVERHMPITLAALATLFAMIAPLFLRDRNRADWLVSLGLLYFCTCASFTLPALAASHPFVRGALLLSIVFMGMLCHALGPRAAGCALLALVAFYLGLYLHPSPHMLHAMLALSTLAPLVVAWVARVLPPPGGAAQARLAPALASRRRSRLAHALNRCKTRLQRDLDTLARHRHHLAWRPAVLATIAALLALLAGDEMSSERSMWAVISTFVVFLGTHSREGTVARVGKRLVGTLAGAAASVLLVALFKGEPWVLVGLMALCVFGWAYFILHAYTRGVFFITLLVGLVYGELGFAIVALAVLRVEEVVLGCLIAFALSVSLMPSSAARREEALLT</sequence>
<dbReference type="EMBL" id="PQGA01000006">
    <property type="protein sequence ID" value="POR51666.1"/>
    <property type="molecule type" value="Genomic_DNA"/>
</dbReference>
<protein>
    <submittedName>
        <fullName evidence="7">Fusaric acid resistance family protein</fullName>
    </submittedName>
</protein>
<reference evidence="7 8" key="1">
    <citation type="submission" date="2018-01" db="EMBL/GenBank/DDBJ databases">
        <title>Genomic Encyclopedia of Type Strains, Phase III (KMG-III): the genomes of soil and plant-associated and newly described type strains.</title>
        <authorList>
            <person name="Whitman W."/>
        </authorList>
    </citation>
    <scope>NUCLEOTIDE SEQUENCE [LARGE SCALE GENOMIC DNA]</scope>
    <source>
        <strain evidence="7 8">JCM 18070</strain>
    </source>
</reference>
<dbReference type="Proteomes" id="UP000237381">
    <property type="component" value="Unassembled WGS sequence"/>
</dbReference>
<dbReference type="GO" id="GO:0016020">
    <property type="term" value="C:membrane"/>
    <property type="evidence" value="ECO:0007669"/>
    <property type="project" value="UniProtKB-SubCell"/>
</dbReference>
<name>A0A2S4MA91_9BURK</name>
<keyword evidence="4 5" id="KW-0472">Membrane</keyword>
<feature type="transmembrane region" description="Helical" evidence="5">
    <location>
        <begin position="147"/>
        <end position="169"/>
    </location>
</feature>
<comment type="caution">
    <text evidence="7">The sequence shown here is derived from an EMBL/GenBank/DDBJ whole genome shotgun (WGS) entry which is preliminary data.</text>
</comment>
<evidence type="ECO:0000256" key="1">
    <source>
        <dbReference type="ARBA" id="ARBA00004141"/>
    </source>
</evidence>
<feature type="transmembrane region" description="Helical" evidence="5">
    <location>
        <begin position="75"/>
        <end position="95"/>
    </location>
</feature>
<feature type="transmembrane region" description="Helical" evidence="5">
    <location>
        <begin position="50"/>
        <end position="68"/>
    </location>
</feature>
<feature type="domain" description="Integral membrane bound transporter" evidence="6">
    <location>
        <begin position="231"/>
        <end position="357"/>
    </location>
</feature>
<keyword evidence="2 5" id="KW-0812">Transmembrane</keyword>
<comment type="subcellular location">
    <subcellularLocation>
        <location evidence="1">Membrane</location>
        <topology evidence="1">Multi-pass membrane protein</topology>
    </subcellularLocation>
</comment>
<organism evidence="7 8">
    <name type="scientific">Paraburkholderia eburnea</name>
    <dbReference type="NCBI Taxonomy" id="1189126"/>
    <lineage>
        <taxon>Bacteria</taxon>
        <taxon>Pseudomonadati</taxon>
        <taxon>Pseudomonadota</taxon>
        <taxon>Betaproteobacteria</taxon>
        <taxon>Burkholderiales</taxon>
        <taxon>Burkholderiaceae</taxon>
        <taxon>Paraburkholderia</taxon>
    </lineage>
</organism>
<gene>
    <name evidence="7" type="ORF">B0G62_106200</name>
</gene>
<feature type="transmembrane region" description="Helical" evidence="5">
    <location>
        <begin position="217"/>
        <end position="237"/>
    </location>
</feature>